<evidence type="ECO:0000313" key="1">
    <source>
        <dbReference type="EMBL" id="RHG78562.1"/>
    </source>
</evidence>
<name>A0A414UR74_MEDGN</name>
<gene>
    <name evidence="1" type="ORF">DW243_17530</name>
</gene>
<dbReference type="AlphaFoldDB" id="A0A414UR74"/>
<sequence length="319" mass="37995">MKNTIALINVQIGSYKNYNSLFLNSCKENKDVDFYFFTDQDIPVLSKNIHIVKISFLEVKEKIQGLFDFPINLDSPYDLCDYKVAYGEIFQEYISDYDFWGYCDTDMVFGNIRAFLTEEILDKHDKVLIRGHFTLFRNTHPYFNCYRLPLSDGRLRYKEVFSDSGVHHFDEGMPDLLEGINMIFSQNFGWDKVYDEYIFMDLDVNSWMFINSDFKNDNQEQQKASNSFFKWSNGKLERIKIDRSGSVIDREPFMYIHFQKRDMKVECKVDSGEFYIIPNKFIAPEIGAKQLYKANDNKIYWSKLMERVSKKINRTLKRR</sequence>
<dbReference type="RefSeq" id="WP_118208167.1">
    <property type="nucleotide sequence ID" value="NZ_QRIP01000061.1"/>
</dbReference>
<accession>A0A414UR74</accession>
<organism evidence="1 2">
    <name type="scientific">Mediterraneibacter gnavus</name>
    <name type="common">Ruminococcus gnavus</name>
    <dbReference type="NCBI Taxonomy" id="33038"/>
    <lineage>
        <taxon>Bacteria</taxon>
        <taxon>Bacillati</taxon>
        <taxon>Bacillota</taxon>
        <taxon>Clostridia</taxon>
        <taxon>Lachnospirales</taxon>
        <taxon>Lachnospiraceae</taxon>
        <taxon>Mediterraneibacter</taxon>
    </lineage>
</organism>
<dbReference type="InterPro" id="IPR046733">
    <property type="entry name" value="DUF6625"/>
</dbReference>
<comment type="caution">
    <text evidence="1">The sequence shown here is derived from an EMBL/GenBank/DDBJ whole genome shotgun (WGS) entry which is preliminary data.</text>
</comment>
<proteinExistence type="predicted"/>
<evidence type="ECO:0000313" key="2">
    <source>
        <dbReference type="Proteomes" id="UP000283981"/>
    </source>
</evidence>
<reference evidence="1 2" key="1">
    <citation type="submission" date="2018-08" db="EMBL/GenBank/DDBJ databases">
        <title>A genome reference for cultivated species of the human gut microbiota.</title>
        <authorList>
            <person name="Zou Y."/>
            <person name="Xue W."/>
            <person name="Luo G."/>
        </authorList>
    </citation>
    <scope>NUCLEOTIDE SEQUENCE [LARGE SCALE GENOMIC DNA]</scope>
    <source>
        <strain evidence="1 2">AM21-18</strain>
    </source>
</reference>
<dbReference type="Pfam" id="PF20330">
    <property type="entry name" value="DUF6625"/>
    <property type="match status" value="1"/>
</dbReference>
<protein>
    <submittedName>
        <fullName evidence="1">Uncharacterized protein</fullName>
    </submittedName>
</protein>
<dbReference type="EMBL" id="QRIS01000055">
    <property type="protein sequence ID" value="RHG78562.1"/>
    <property type="molecule type" value="Genomic_DNA"/>
</dbReference>
<dbReference type="Proteomes" id="UP000283981">
    <property type="component" value="Unassembled WGS sequence"/>
</dbReference>